<dbReference type="EMBL" id="GL452802">
    <property type="protein sequence ID" value="EFN76698.1"/>
    <property type="molecule type" value="Genomic_DNA"/>
</dbReference>
<organism evidence="3">
    <name type="scientific">Harpegnathos saltator</name>
    <name type="common">Jerdon's jumping ant</name>
    <dbReference type="NCBI Taxonomy" id="610380"/>
    <lineage>
        <taxon>Eukaryota</taxon>
        <taxon>Metazoa</taxon>
        <taxon>Ecdysozoa</taxon>
        <taxon>Arthropoda</taxon>
        <taxon>Hexapoda</taxon>
        <taxon>Insecta</taxon>
        <taxon>Pterygota</taxon>
        <taxon>Neoptera</taxon>
        <taxon>Endopterygota</taxon>
        <taxon>Hymenoptera</taxon>
        <taxon>Apocrita</taxon>
        <taxon>Aculeata</taxon>
        <taxon>Formicoidea</taxon>
        <taxon>Formicidae</taxon>
        <taxon>Ponerinae</taxon>
        <taxon>Ponerini</taxon>
        <taxon>Harpegnathos</taxon>
    </lineage>
</organism>
<keyword evidence="3" id="KW-1185">Reference proteome</keyword>
<evidence type="ECO:0000313" key="2">
    <source>
        <dbReference type="EMBL" id="EFN76698.1"/>
    </source>
</evidence>
<dbReference type="InParanoid" id="E2C5T2"/>
<reference evidence="2 3" key="1">
    <citation type="journal article" date="2010" name="Science">
        <title>Genomic comparison of the ants Camponotus floridanus and Harpegnathos saltator.</title>
        <authorList>
            <person name="Bonasio R."/>
            <person name="Zhang G."/>
            <person name="Ye C."/>
            <person name="Mutti N.S."/>
            <person name="Fang X."/>
            <person name="Qin N."/>
            <person name="Donahue G."/>
            <person name="Yang P."/>
            <person name="Li Q."/>
            <person name="Li C."/>
            <person name="Zhang P."/>
            <person name="Huang Z."/>
            <person name="Berger S.L."/>
            <person name="Reinberg D."/>
            <person name="Wang J."/>
            <person name="Liebig J."/>
        </authorList>
    </citation>
    <scope>NUCLEOTIDE SEQUENCE [LARGE SCALE GENOMIC DNA]</scope>
    <source>
        <strain evidence="2 3">R22 G/1</strain>
    </source>
</reference>
<gene>
    <name evidence="2" type="ORF">EAI_03853</name>
</gene>
<feature type="region of interest" description="Disordered" evidence="1">
    <location>
        <begin position="31"/>
        <end position="64"/>
    </location>
</feature>
<feature type="compositionally biased region" description="Low complexity" evidence="1">
    <location>
        <begin position="36"/>
        <end position="46"/>
    </location>
</feature>
<sequence length="113" mass="12643">MADIIKELAILALRKRDNVYVTQCLSSKIDEEDSENNYSYKSGSEESSTEEEENETNTELEHSVAPSRTITIALPEIAKPAQTDSEQNLLTDFVDNKATDCRQNLLCQAMSPN</sequence>
<feature type="compositionally biased region" description="Acidic residues" evidence="1">
    <location>
        <begin position="47"/>
        <end position="58"/>
    </location>
</feature>
<name>E2C5T2_HARSA</name>
<proteinExistence type="predicted"/>
<protein>
    <submittedName>
        <fullName evidence="2">Uncharacterized protein</fullName>
    </submittedName>
</protein>
<evidence type="ECO:0000313" key="3">
    <source>
        <dbReference type="Proteomes" id="UP000008237"/>
    </source>
</evidence>
<accession>E2C5T2</accession>
<dbReference type="Proteomes" id="UP000008237">
    <property type="component" value="Unassembled WGS sequence"/>
</dbReference>
<evidence type="ECO:0000256" key="1">
    <source>
        <dbReference type="SAM" id="MobiDB-lite"/>
    </source>
</evidence>
<dbReference type="AlphaFoldDB" id="E2C5T2"/>